<feature type="transmembrane region" description="Helical" evidence="13">
    <location>
        <begin position="48"/>
        <end position="72"/>
    </location>
</feature>
<feature type="domain" description="V-ATPase proteolipid subunit C-like" evidence="14">
    <location>
        <begin position="6"/>
        <end position="68"/>
    </location>
</feature>
<dbReference type="EMBL" id="JBFNFH010000020">
    <property type="protein sequence ID" value="MFM1525506.1"/>
    <property type="molecule type" value="Genomic_DNA"/>
</dbReference>
<comment type="function">
    <text evidence="13">Key component of the F(0) channel; it plays a direct role in translocation across the membrane. A homomeric c-ring of between 10-14 subunits forms the central stalk rotor element with the F(1) delta and epsilon subunits.</text>
</comment>
<dbReference type="PROSITE" id="PS51257">
    <property type="entry name" value="PROKAR_LIPOPROTEIN"/>
    <property type="match status" value="1"/>
</dbReference>
<accession>A0ABW9F9E1</accession>
<keyword evidence="4 13" id="KW-0138">CF(0)</keyword>
<evidence type="ECO:0000256" key="2">
    <source>
        <dbReference type="ARBA" id="ARBA00006704"/>
    </source>
</evidence>
<comment type="function">
    <text evidence="12 13">F(1)F(0) ATP synthase produces ATP from ADP in the presence of a proton or sodium gradient. F-type ATPases consist of two structural domains, F(1) containing the extramembraneous catalytic core and F(0) containing the membrane proton channel, linked together by a central stalk and a peripheral stalk. During catalysis, ATP synthesis in the catalytic domain of F(1) is coupled via a rotary mechanism of the central stalk subunits to proton translocation.</text>
</comment>
<organism evidence="15 16">
    <name type="scientific">Helcococcus bovis</name>
    <dbReference type="NCBI Taxonomy" id="3153252"/>
    <lineage>
        <taxon>Bacteria</taxon>
        <taxon>Bacillati</taxon>
        <taxon>Bacillota</taxon>
        <taxon>Tissierellia</taxon>
        <taxon>Tissierellales</taxon>
        <taxon>Peptoniphilaceae</taxon>
        <taxon>Helcococcus</taxon>
    </lineage>
</organism>
<evidence type="ECO:0000313" key="16">
    <source>
        <dbReference type="Proteomes" id="UP001629536"/>
    </source>
</evidence>
<comment type="similarity">
    <text evidence="2 13">Belongs to the ATPase C chain family.</text>
</comment>
<keyword evidence="16" id="KW-1185">Reference proteome</keyword>
<keyword evidence="6 13" id="KW-0375">Hydrogen ion transport</keyword>
<protein>
    <recommendedName>
        <fullName evidence="13">ATP synthase subunit c</fullName>
    </recommendedName>
    <alternativeName>
        <fullName evidence="13">ATP synthase F(0) sector subunit c</fullName>
    </alternativeName>
    <alternativeName>
        <fullName evidence="13">F-type ATPase subunit c</fullName>
        <shortName evidence="13">F-ATPase subunit c</shortName>
    </alternativeName>
    <alternativeName>
        <fullName evidence="13">Lipid-binding protein</fullName>
    </alternativeName>
</protein>
<dbReference type="InterPro" id="IPR020537">
    <property type="entry name" value="ATP_synth_F0_csu_DDCD_BS"/>
</dbReference>
<name>A0ABW9F9E1_9FIRM</name>
<dbReference type="SUPFAM" id="SSF81333">
    <property type="entry name" value="F1F0 ATP synthase subunit C"/>
    <property type="match status" value="1"/>
</dbReference>
<dbReference type="PROSITE" id="PS00605">
    <property type="entry name" value="ATPASE_C"/>
    <property type="match status" value="1"/>
</dbReference>
<evidence type="ECO:0000256" key="8">
    <source>
        <dbReference type="ARBA" id="ARBA00023065"/>
    </source>
</evidence>
<evidence type="ECO:0000313" key="15">
    <source>
        <dbReference type="EMBL" id="MFM1525506.1"/>
    </source>
</evidence>
<proteinExistence type="inferred from homology"/>
<dbReference type="Pfam" id="PF00137">
    <property type="entry name" value="ATP-synt_C"/>
    <property type="match status" value="1"/>
</dbReference>
<evidence type="ECO:0000256" key="6">
    <source>
        <dbReference type="ARBA" id="ARBA00022781"/>
    </source>
</evidence>
<dbReference type="Gene3D" id="1.20.20.10">
    <property type="entry name" value="F1F0 ATP synthase subunit C"/>
    <property type="match status" value="1"/>
</dbReference>
<evidence type="ECO:0000256" key="13">
    <source>
        <dbReference type="HAMAP-Rule" id="MF_01396"/>
    </source>
</evidence>
<comment type="caution">
    <text evidence="15">The sequence shown here is derived from an EMBL/GenBank/DDBJ whole genome shotgun (WGS) entry which is preliminary data.</text>
</comment>
<keyword evidence="8 13" id="KW-0406">Ion transport</keyword>
<gene>
    <name evidence="13 15" type="primary">atpE</name>
    <name evidence="15" type="ORF">ABGF40_07530</name>
</gene>
<reference evidence="15 16" key="1">
    <citation type="journal article" date="2024" name="Front. Microbiol.">
        <title>Pangenomic and biochemical analyses of Helcococcus ovis reveal widespread tetracycline resistance and a novel bacterial species, Helcococcus bovis.</title>
        <authorList>
            <person name="Cunha F."/>
            <person name="Zhai Y."/>
            <person name="Casaro S."/>
            <person name="Jones K.L."/>
            <person name="Hernandez M."/>
            <person name="Bisinotto R.S."/>
            <person name="Kariyawasam S."/>
            <person name="Brown M.B."/>
            <person name="Phillips A."/>
            <person name="Jeong K.C."/>
            <person name="Galvao K.N."/>
        </authorList>
    </citation>
    <scope>NUCLEOTIDE SEQUENCE [LARGE SCALE GENOMIC DNA]</scope>
    <source>
        <strain evidence="15 16">KG197</strain>
    </source>
</reference>
<evidence type="ECO:0000256" key="4">
    <source>
        <dbReference type="ARBA" id="ARBA00022547"/>
    </source>
</evidence>
<sequence>MGSKALAAGVAIGLACLGGGIGMGLAIAKSADGISRQPEAEGKIRSALMIGLVFVETVVIYALIVSILVIFVL</sequence>
<keyword evidence="11 13" id="KW-0066">ATP synthesis</keyword>
<keyword evidence="3 13" id="KW-0813">Transport</keyword>
<feature type="site" description="Reversibly protonated during proton transport" evidence="13">
    <location>
        <position position="56"/>
    </location>
</feature>
<dbReference type="InterPro" id="IPR005953">
    <property type="entry name" value="ATP_synth_csu_bac/chlpt"/>
</dbReference>
<dbReference type="NCBIfam" id="TIGR01260">
    <property type="entry name" value="ATP_synt_c"/>
    <property type="match status" value="1"/>
</dbReference>
<evidence type="ECO:0000256" key="9">
    <source>
        <dbReference type="ARBA" id="ARBA00023121"/>
    </source>
</evidence>
<evidence type="ECO:0000256" key="5">
    <source>
        <dbReference type="ARBA" id="ARBA00022692"/>
    </source>
</evidence>
<dbReference type="InterPro" id="IPR038662">
    <property type="entry name" value="ATP_synth_F0_csu_sf"/>
</dbReference>
<dbReference type="InterPro" id="IPR000454">
    <property type="entry name" value="ATP_synth_F0_csu"/>
</dbReference>
<keyword evidence="13" id="KW-1003">Cell membrane</keyword>
<keyword evidence="9 13" id="KW-0446">Lipid-binding</keyword>
<keyword evidence="5 13" id="KW-0812">Transmembrane</keyword>
<evidence type="ECO:0000256" key="10">
    <source>
        <dbReference type="ARBA" id="ARBA00023136"/>
    </source>
</evidence>
<dbReference type="InterPro" id="IPR002379">
    <property type="entry name" value="ATPase_proteolipid_c-like_dom"/>
</dbReference>
<evidence type="ECO:0000256" key="12">
    <source>
        <dbReference type="ARBA" id="ARBA00025198"/>
    </source>
</evidence>
<evidence type="ECO:0000256" key="11">
    <source>
        <dbReference type="ARBA" id="ARBA00023310"/>
    </source>
</evidence>
<comment type="subcellular location">
    <subcellularLocation>
        <location evidence="13">Cell membrane</location>
        <topology evidence="13">Multi-pass membrane protein</topology>
    </subcellularLocation>
    <subcellularLocation>
        <location evidence="1">Membrane</location>
        <topology evidence="1">Multi-pass membrane protein</topology>
    </subcellularLocation>
</comment>
<evidence type="ECO:0000256" key="3">
    <source>
        <dbReference type="ARBA" id="ARBA00022448"/>
    </source>
</evidence>
<dbReference type="RefSeq" id="WP_408105047.1">
    <property type="nucleotide sequence ID" value="NZ_JBFNFH010000020.1"/>
</dbReference>
<dbReference type="Proteomes" id="UP001629536">
    <property type="component" value="Unassembled WGS sequence"/>
</dbReference>
<evidence type="ECO:0000256" key="1">
    <source>
        <dbReference type="ARBA" id="ARBA00004141"/>
    </source>
</evidence>
<evidence type="ECO:0000256" key="7">
    <source>
        <dbReference type="ARBA" id="ARBA00022989"/>
    </source>
</evidence>
<keyword evidence="10 13" id="KW-0472">Membrane</keyword>
<dbReference type="InterPro" id="IPR035921">
    <property type="entry name" value="F/V-ATP_Csub_sf"/>
</dbReference>
<keyword evidence="7 13" id="KW-1133">Transmembrane helix</keyword>
<dbReference type="PRINTS" id="PR00124">
    <property type="entry name" value="ATPASEC"/>
</dbReference>
<dbReference type="CDD" id="cd18121">
    <property type="entry name" value="ATP-synt_Fo_c"/>
    <property type="match status" value="1"/>
</dbReference>
<dbReference type="HAMAP" id="MF_01396">
    <property type="entry name" value="ATP_synth_c_bact"/>
    <property type="match status" value="1"/>
</dbReference>
<evidence type="ECO:0000259" key="14">
    <source>
        <dbReference type="Pfam" id="PF00137"/>
    </source>
</evidence>
<feature type="transmembrane region" description="Helical" evidence="13">
    <location>
        <begin position="6"/>
        <end position="28"/>
    </location>
</feature>